<dbReference type="Proteomes" id="UP000190235">
    <property type="component" value="Chromosome I"/>
</dbReference>
<organism evidence="1 2">
    <name type="scientific">Salegentibacter salegens</name>
    <dbReference type="NCBI Taxonomy" id="143223"/>
    <lineage>
        <taxon>Bacteria</taxon>
        <taxon>Pseudomonadati</taxon>
        <taxon>Bacteroidota</taxon>
        <taxon>Flavobacteriia</taxon>
        <taxon>Flavobacteriales</taxon>
        <taxon>Flavobacteriaceae</taxon>
        <taxon>Salegentibacter</taxon>
    </lineage>
</organism>
<dbReference type="EMBL" id="LT670848">
    <property type="protein sequence ID" value="SHM28952.1"/>
    <property type="molecule type" value="Genomic_DNA"/>
</dbReference>
<sequence>MKNFIVILCFLLLGCYACEKQENVSIPPITAENTFSCKIDGEVFIQKEHGGFLKTEDGLKVNLLANNTWKINLGDGNHDLFIYLSNIPSSGSINIEQSDGDLDFFEEERNLIELNDRNTNKVFYSLFKSKAITIKSFTSRENLIFEFGEIILLNSENSSDTIELSQGKLNINLEILNE</sequence>
<name>A0A1M7HKA6_9FLAO</name>
<proteinExistence type="predicted"/>
<dbReference type="RefSeq" id="WP_079733561.1">
    <property type="nucleotide sequence ID" value="NZ_LT670848.1"/>
</dbReference>
<evidence type="ECO:0000313" key="1">
    <source>
        <dbReference type="EMBL" id="SHM28952.1"/>
    </source>
</evidence>
<dbReference type="OrthoDB" id="881763at2"/>
<protein>
    <submittedName>
        <fullName evidence="1">Uncharacterized protein</fullName>
    </submittedName>
</protein>
<reference evidence="2" key="1">
    <citation type="submission" date="2016-11" db="EMBL/GenBank/DDBJ databases">
        <authorList>
            <person name="Varghese N."/>
            <person name="Submissions S."/>
        </authorList>
    </citation>
    <scope>NUCLEOTIDE SEQUENCE [LARGE SCALE GENOMIC DNA]</scope>
    <source>
        <strain evidence="2">ACAM 48</strain>
    </source>
</reference>
<evidence type="ECO:0000313" key="2">
    <source>
        <dbReference type="Proteomes" id="UP000190235"/>
    </source>
</evidence>
<keyword evidence="2" id="KW-1185">Reference proteome</keyword>
<dbReference type="AlphaFoldDB" id="A0A1M7HKA6"/>
<gene>
    <name evidence="1" type="ORF">SAMN05878281_0174</name>
</gene>
<accession>A0A1M7HKA6</accession>
<dbReference type="PROSITE" id="PS51257">
    <property type="entry name" value="PROKAR_LIPOPROTEIN"/>
    <property type="match status" value="1"/>
</dbReference>